<dbReference type="Proteomes" id="UP001310022">
    <property type="component" value="Unassembled WGS sequence"/>
</dbReference>
<dbReference type="Gene3D" id="2.60.40.3140">
    <property type="match status" value="1"/>
</dbReference>
<protein>
    <recommendedName>
        <fullName evidence="4">DUF3857 domain-containing protein</fullName>
    </recommendedName>
</protein>
<keyword evidence="3" id="KW-1185">Reference proteome</keyword>
<keyword evidence="1" id="KW-0732">Signal</keyword>
<name>A0AAN4VY15_9BACT</name>
<dbReference type="EMBL" id="BQKE01000001">
    <property type="protein sequence ID" value="GJM61038.1"/>
    <property type="molecule type" value="Genomic_DNA"/>
</dbReference>
<evidence type="ECO:0008006" key="4">
    <source>
        <dbReference type="Google" id="ProtNLM"/>
    </source>
</evidence>
<comment type="caution">
    <text evidence="2">The sequence shown here is derived from an EMBL/GenBank/DDBJ whole genome shotgun (WGS) entry which is preliminary data.</text>
</comment>
<dbReference type="Gene3D" id="2.60.120.1130">
    <property type="match status" value="1"/>
</dbReference>
<organism evidence="2 3">
    <name type="scientific">Persicobacter diffluens</name>
    <dbReference type="NCBI Taxonomy" id="981"/>
    <lineage>
        <taxon>Bacteria</taxon>
        <taxon>Pseudomonadati</taxon>
        <taxon>Bacteroidota</taxon>
        <taxon>Cytophagia</taxon>
        <taxon>Cytophagales</taxon>
        <taxon>Persicobacteraceae</taxon>
        <taxon>Persicobacter</taxon>
    </lineage>
</organism>
<feature type="signal peptide" evidence="1">
    <location>
        <begin position="1"/>
        <end position="19"/>
    </location>
</feature>
<sequence>MKKLLLLILISTQAALAFASGNNNVPESTFGTINKNLITDSVSSFLHQDQAAILWDQANFEIKPTALSGKLTATVTIHRQILIQNMEAAQSLLNFIIKLPQHTEGELDQFRSKWYKLSEGQFSPIKTDIHHIKKANTRTNLAYSINIDGISGPCILEYEYTYHYRDNLHLPDWSFQAEFPTLWSILQVQYPENLTYNFSPRGNLDFHTSSQQSLTARVKIQEDKKKVKHDYNIERRKFIIHQAPAIKPVAHATYVQNYFQRMNIYLMEVAPFLNEGERIEVAKDWEDIQQYLISMSKFGKFYLRHQEEYEKLLREIGVTAADEENLQKIYEYVTQHVRWNNKFRLIARADGPSELLDRRDGNSADINLTILGLAHHAGFNATPYISSIRQKPLANPNFPTLTDYHYVCPIISINGQRIFIDGTSPYRTMGELPLACGVNAGKHLTQPQVKTIKPIIGRGYFMEQSTQISTENQRRFSYKNEYISEGITAYERRKHRSEKPQNYQIKKWTIPHFFTIISNRALNLEKVQEPLKEIFEFEVEEADYHSEQINIFLPVEFEAHQIRTTDRNIPLDLGAPLHQKITYHIPIPRGYQLQHQFFNQKIQLSGGLNYFSCTLLPEAESLTLIFELELSDSIYPLTAFPKLNEMINAWEDISTSPIVLKKRPNTIAEEAVEEY</sequence>
<evidence type="ECO:0000256" key="1">
    <source>
        <dbReference type="SAM" id="SignalP"/>
    </source>
</evidence>
<evidence type="ECO:0000313" key="2">
    <source>
        <dbReference type="EMBL" id="GJM61038.1"/>
    </source>
</evidence>
<feature type="chain" id="PRO_5042869766" description="DUF3857 domain-containing protein" evidence="1">
    <location>
        <begin position="20"/>
        <end position="675"/>
    </location>
</feature>
<proteinExistence type="predicted"/>
<reference evidence="2 3" key="1">
    <citation type="submission" date="2021-12" db="EMBL/GenBank/DDBJ databases">
        <title>Genome sequencing of bacteria with rrn-lacking chromosome and rrn-plasmid.</title>
        <authorList>
            <person name="Anda M."/>
            <person name="Iwasaki W."/>
        </authorList>
    </citation>
    <scope>NUCLEOTIDE SEQUENCE [LARGE SCALE GENOMIC DNA]</scope>
    <source>
        <strain evidence="2 3">NBRC 15940</strain>
    </source>
</reference>
<evidence type="ECO:0000313" key="3">
    <source>
        <dbReference type="Proteomes" id="UP001310022"/>
    </source>
</evidence>
<gene>
    <name evidence="2" type="ORF">PEDI_15900</name>
</gene>
<dbReference type="AlphaFoldDB" id="A0AAN4VY15"/>
<accession>A0AAN4VY15</accession>